<evidence type="ECO:0000313" key="4">
    <source>
        <dbReference type="Proteomes" id="UP000095284"/>
    </source>
</evidence>
<evidence type="ECO:0000256" key="2">
    <source>
        <dbReference type="SAM" id="SignalP"/>
    </source>
</evidence>
<dbReference type="Proteomes" id="UP000659654">
    <property type="component" value="Unassembled WGS sequence"/>
</dbReference>
<evidence type="ECO:0000313" key="5">
    <source>
        <dbReference type="Proteomes" id="UP000659654"/>
    </source>
</evidence>
<gene>
    <name evidence="3" type="ORF">BXYJ_LOCUS6850</name>
</gene>
<dbReference type="EMBL" id="CAJFDI010000003">
    <property type="protein sequence ID" value="CAD5221783.1"/>
    <property type="molecule type" value="Genomic_DNA"/>
</dbReference>
<accession>A0A1I7SSZ7</accession>
<dbReference type="AlphaFoldDB" id="A0A1I7SSZ7"/>
<keyword evidence="5" id="KW-1185">Reference proteome</keyword>
<feature type="region of interest" description="Disordered" evidence="1">
    <location>
        <begin position="140"/>
        <end position="167"/>
    </location>
</feature>
<evidence type="ECO:0000313" key="6">
    <source>
        <dbReference type="WBParaSite" id="BXY_1616500.1"/>
    </source>
</evidence>
<protein>
    <submittedName>
        <fullName evidence="3">(pine wood nematode) hypothetical protein</fullName>
    </submittedName>
</protein>
<reference evidence="3" key="2">
    <citation type="submission" date="2020-09" db="EMBL/GenBank/DDBJ databases">
        <authorList>
            <person name="Kikuchi T."/>
        </authorList>
    </citation>
    <scope>NUCLEOTIDE SEQUENCE</scope>
    <source>
        <strain evidence="3">Ka4C1</strain>
    </source>
</reference>
<dbReference type="OrthoDB" id="10400121at2759"/>
<name>A0A1I7SSZ7_BURXY</name>
<evidence type="ECO:0000256" key="1">
    <source>
        <dbReference type="SAM" id="MobiDB-lite"/>
    </source>
</evidence>
<dbReference type="EMBL" id="CAJFCV020000003">
    <property type="protein sequence ID" value="CAG9108825.1"/>
    <property type="molecule type" value="Genomic_DNA"/>
</dbReference>
<organism evidence="4 6">
    <name type="scientific">Bursaphelenchus xylophilus</name>
    <name type="common">Pinewood nematode worm</name>
    <name type="synonym">Aphelenchoides xylophilus</name>
    <dbReference type="NCBI Taxonomy" id="6326"/>
    <lineage>
        <taxon>Eukaryota</taxon>
        <taxon>Metazoa</taxon>
        <taxon>Ecdysozoa</taxon>
        <taxon>Nematoda</taxon>
        <taxon>Chromadorea</taxon>
        <taxon>Rhabditida</taxon>
        <taxon>Tylenchina</taxon>
        <taxon>Tylenchomorpha</taxon>
        <taxon>Aphelenchoidea</taxon>
        <taxon>Aphelenchoididae</taxon>
        <taxon>Bursaphelenchus</taxon>
    </lineage>
</organism>
<reference evidence="6" key="1">
    <citation type="submission" date="2016-11" db="UniProtKB">
        <authorList>
            <consortium name="WormBaseParasite"/>
        </authorList>
    </citation>
    <scope>IDENTIFICATION</scope>
</reference>
<evidence type="ECO:0000313" key="3">
    <source>
        <dbReference type="EMBL" id="CAD5221783.1"/>
    </source>
</evidence>
<feature type="chain" id="PRO_5035360191" evidence="2">
    <location>
        <begin position="21"/>
        <end position="188"/>
    </location>
</feature>
<proteinExistence type="predicted"/>
<dbReference type="WBParaSite" id="BXY_1616500.1">
    <property type="protein sequence ID" value="BXY_1616500.1"/>
    <property type="gene ID" value="BXY_1616500"/>
</dbReference>
<sequence>MNSPDCVIVFLLFVLAISTAHRCHQGYHGHSKIGYCNSEGCALVRWAESNKDEYMCVSKLGKLANFQFECPHTHQRSKCIDKHTEHSDASNPEIQRQVVEVLEEAGIDRICCCRGHNCNTANEDIGQYFGHVIKVAPESQAYSSHGRPVRPRDPDDDFNDDTPREREPSSAYSLVASFLIILFSSILY</sequence>
<dbReference type="Proteomes" id="UP000095284">
    <property type="component" value="Unplaced"/>
</dbReference>
<dbReference type="Proteomes" id="UP000582659">
    <property type="component" value="Unassembled WGS sequence"/>
</dbReference>
<feature type="signal peptide" evidence="2">
    <location>
        <begin position="1"/>
        <end position="20"/>
    </location>
</feature>
<keyword evidence="2" id="KW-0732">Signal</keyword>